<evidence type="ECO:0000256" key="4">
    <source>
        <dbReference type="ARBA" id="ARBA00023136"/>
    </source>
</evidence>
<gene>
    <name evidence="8" type="primary">Aste57867_14412</name>
    <name evidence="7" type="ORF">As57867_014358</name>
    <name evidence="8" type="ORF">ASTE57867_14412</name>
</gene>
<dbReference type="AlphaFoldDB" id="A0A485L1P1"/>
<evidence type="ECO:0000313" key="9">
    <source>
        <dbReference type="Proteomes" id="UP000332933"/>
    </source>
</evidence>
<evidence type="ECO:0000256" key="1">
    <source>
        <dbReference type="ARBA" id="ARBA00007387"/>
    </source>
</evidence>
<sequence>MERTMTPLVLVCGWTNADSEQVQQYVEMYKSLGYRTLMLPSQGLDFFLPERWVHMAAVEQVRRLWTDPSTPLDIVPHVLSNGGCRSWYCFENQLIQAAIPFRVTSIVFDSCPSIPGPQTEDPFTTHLQQASPLFQRFVAQRFVWRWIILALHVLMWVTGRKHPFTLHYLRYLIRDASIPKLFLYSSADELVGSSDIQGAMETAQSMGSSVASVDFEVSKHVSHYRTNPALYFETVQAFLAKHGRKEANA</sequence>
<name>A0A485L1P1_9STRA</name>
<dbReference type="GO" id="GO:0005640">
    <property type="term" value="C:nuclear outer membrane"/>
    <property type="evidence" value="ECO:0007669"/>
    <property type="project" value="UniProtKB-SubCell"/>
</dbReference>
<keyword evidence="9" id="KW-1185">Reference proteome</keyword>
<evidence type="ECO:0000313" key="7">
    <source>
        <dbReference type="EMBL" id="KAF0694736.1"/>
    </source>
</evidence>
<reference evidence="7" key="2">
    <citation type="submission" date="2019-06" db="EMBL/GenBank/DDBJ databases">
        <title>Genomics analysis of Aphanomyces spp. identifies a new class of oomycete effector associated with host adaptation.</title>
        <authorList>
            <person name="Gaulin E."/>
        </authorList>
    </citation>
    <scope>NUCLEOTIDE SEQUENCE</scope>
    <source>
        <strain evidence="7">CBS 578.67</strain>
    </source>
</reference>
<evidence type="ECO:0000256" key="2">
    <source>
        <dbReference type="ARBA" id="ARBA00022692"/>
    </source>
</evidence>
<dbReference type="EMBL" id="CAADRA010005561">
    <property type="protein sequence ID" value="VFT91234.1"/>
    <property type="molecule type" value="Genomic_DNA"/>
</dbReference>
<dbReference type="EMBL" id="VJMH01005540">
    <property type="protein sequence ID" value="KAF0694736.1"/>
    <property type="molecule type" value="Genomic_DNA"/>
</dbReference>
<dbReference type="PANTHER" id="PTHR12265">
    <property type="entry name" value="TRANSMEMBRANE PROTEIN 53"/>
    <property type="match status" value="1"/>
</dbReference>
<evidence type="ECO:0000256" key="5">
    <source>
        <dbReference type="ARBA" id="ARBA00023242"/>
    </source>
</evidence>
<keyword evidence="4" id="KW-0472">Membrane</keyword>
<evidence type="ECO:0000256" key="6">
    <source>
        <dbReference type="ARBA" id="ARBA00034303"/>
    </source>
</evidence>
<evidence type="ECO:0000313" key="8">
    <source>
        <dbReference type="EMBL" id="VFT91234.1"/>
    </source>
</evidence>
<comment type="similarity">
    <text evidence="1">Belongs to the TMEM53 family.</text>
</comment>
<dbReference type="SUPFAM" id="SSF53474">
    <property type="entry name" value="alpha/beta-Hydrolases"/>
    <property type="match status" value="1"/>
</dbReference>
<keyword evidence="2" id="KW-0812">Transmembrane</keyword>
<dbReference type="Gene3D" id="3.40.50.1820">
    <property type="entry name" value="alpha/beta hydrolase"/>
    <property type="match status" value="1"/>
</dbReference>
<accession>A0A485L1P1</accession>
<evidence type="ECO:0000256" key="3">
    <source>
        <dbReference type="ARBA" id="ARBA00022989"/>
    </source>
</evidence>
<dbReference type="OrthoDB" id="77878at2759"/>
<dbReference type="Pfam" id="PF05705">
    <property type="entry name" value="DUF829"/>
    <property type="match status" value="1"/>
</dbReference>
<reference evidence="8 9" key="1">
    <citation type="submission" date="2019-03" db="EMBL/GenBank/DDBJ databases">
        <authorList>
            <person name="Gaulin E."/>
            <person name="Dumas B."/>
        </authorList>
    </citation>
    <scope>NUCLEOTIDE SEQUENCE [LARGE SCALE GENOMIC DNA]</scope>
    <source>
        <strain evidence="8">CBS 568.67</strain>
    </source>
</reference>
<dbReference type="InterPro" id="IPR029058">
    <property type="entry name" value="AB_hydrolase_fold"/>
</dbReference>
<dbReference type="Proteomes" id="UP000332933">
    <property type="component" value="Unassembled WGS sequence"/>
</dbReference>
<organism evidence="8 9">
    <name type="scientific">Aphanomyces stellatus</name>
    <dbReference type="NCBI Taxonomy" id="120398"/>
    <lineage>
        <taxon>Eukaryota</taxon>
        <taxon>Sar</taxon>
        <taxon>Stramenopiles</taxon>
        <taxon>Oomycota</taxon>
        <taxon>Saprolegniomycetes</taxon>
        <taxon>Saprolegniales</taxon>
        <taxon>Verrucalvaceae</taxon>
        <taxon>Aphanomyces</taxon>
    </lineage>
</organism>
<keyword evidence="3" id="KW-1133">Transmembrane helix</keyword>
<dbReference type="PANTHER" id="PTHR12265:SF30">
    <property type="entry name" value="TRANSMEMBRANE PROTEIN 53"/>
    <property type="match status" value="1"/>
</dbReference>
<proteinExistence type="inferred from homology"/>
<protein>
    <submittedName>
        <fullName evidence="8">Aste57867_14412 protein</fullName>
    </submittedName>
</protein>
<comment type="subcellular location">
    <subcellularLocation>
        <location evidence="6">Nucleus outer membrane</location>
        <topology evidence="6">Single-pass membrane protein</topology>
    </subcellularLocation>
</comment>
<keyword evidence="5" id="KW-0539">Nucleus</keyword>
<dbReference type="InterPro" id="IPR008547">
    <property type="entry name" value="DUF829_TMEM53"/>
</dbReference>